<evidence type="ECO:0000313" key="4">
    <source>
        <dbReference type="WBParaSite" id="ECPE_0001338101-mRNA-1"/>
    </source>
</evidence>
<feature type="compositionally biased region" description="Low complexity" evidence="1">
    <location>
        <begin position="85"/>
        <end position="94"/>
    </location>
</feature>
<name>A0A183B2A7_9TREM</name>
<evidence type="ECO:0000256" key="1">
    <source>
        <dbReference type="SAM" id="MobiDB-lite"/>
    </source>
</evidence>
<evidence type="ECO:0000313" key="2">
    <source>
        <dbReference type="EMBL" id="VDP90614.1"/>
    </source>
</evidence>
<keyword evidence="3" id="KW-1185">Reference proteome</keyword>
<gene>
    <name evidence="2" type="ORF">ECPE_LOCUS13342</name>
</gene>
<protein>
    <submittedName>
        <fullName evidence="2 4">Uncharacterized protein</fullName>
    </submittedName>
</protein>
<reference evidence="4" key="1">
    <citation type="submission" date="2016-06" db="UniProtKB">
        <authorList>
            <consortium name="WormBaseParasite"/>
        </authorList>
    </citation>
    <scope>IDENTIFICATION</scope>
</reference>
<proteinExistence type="predicted"/>
<feature type="region of interest" description="Disordered" evidence="1">
    <location>
        <begin position="85"/>
        <end position="129"/>
    </location>
</feature>
<accession>A0A183B2A7</accession>
<evidence type="ECO:0000313" key="3">
    <source>
        <dbReference type="Proteomes" id="UP000272942"/>
    </source>
</evidence>
<dbReference type="Proteomes" id="UP000272942">
    <property type="component" value="Unassembled WGS sequence"/>
</dbReference>
<reference evidence="2 3" key="2">
    <citation type="submission" date="2018-11" db="EMBL/GenBank/DDBJ databases">
        <authorList>
            <consortium name="Pathogen Informatics"/>
        </authorList>
    </citation>
    <scope>NUCLEOTIDE SEQUENCE [LARGE SCALE GENOMIC DNA]</scope>
    <source>
        <strain evidence="2 3">Egypt</strain>
    </source>
</reference>
<dbReference type="EMBL" id="UZAN01054853">
    <property type="protein sequence ID" value="VDP90614.1"/>
    <property type="molecule type" value="Genomic_DNA"/>
</dbReference>
<dbReference type="AlphaFoldDB" id="A0A183B2A7"/>
<sequence length="189" mass="20941">MEFDKECNGRIHSRATLTTSQRCHKELETTASNVRNSLQLLIQLGFLCQRTEPKNQAENYESATGRNDSNSDTYQVCDRRCTAHGASNASSAGSTRCPNGSSAPDASDSTQQATDPWMFSGQSDGLDDDESVVSSIRQRKEKELQLKLPIRKLGIPDHDRVPAMHPMTEGYLALTSHIMCASEPSRFKF</sequence>
<feature type="compositionally biased region" description="Polar residues" evidence="1">
    <location>
        <begin position="96"/>
        <end position="114"/>
    </location>
</feature>
<organism evidence="4">
    <name type="scientific">Echinostoma caproni</name>
    <dbReference type="NCBI Taxonomy" id="27848"/>
    <lineage>
        <taxon>Eukaryota</taxon>
        <taxon>Metazoa</taxon>
        <taxon>Spiralia</taxon>
        <taxon>Lophotrochozoa</taxon>
        <taxon>Platyhelminthes</taxon>
        <taxon>Trematoda</taxon>
        <taxon>Digenea</taxon>
        <taxon>Plagiorchiida</taxon>
        <taxon>Echinostomata</taxon>
        <taxon>Echinostomatoidea</taxon>
        <taxon>Echinostomatidae</taxon>
        <taxon>Echinostoma</taxon>
    </lineage>
</organism>
<dbReference type="WBParaSite" id="ECPE_0001338101-mRNA-1">
    <property type="protein sequence ID" value="ECPE_0001338101-mRNA-1"/>
    <property type="gene ID" value="ECPE_0001338101"/>
</dbReference>